<evidence type="ECO:0000256" key="1">
    <source>
        <dbReference type="SAM" id="MobiDB-lite"/>
    </source>
</evidence>
<evidence type="ECO:0000313" key="2">
    <source>
        <dbReference type="EMBL" id="KAL3790730.1"/>
    </source>
</evidence>
<accession>A0ABD3PRS2</accession>
<name>A0ABD3PRS2_9STRA</name>
<reference evidence="2 3" key="1">
    <citation type="submission" date="2024-10" db="EMBL/GenBank/DDBJ databases">
        <title>Updated reference genomes for cyclostephanoid diatoms.</title>
        <authorList>
            <person name="Roberts W.R."/>
            <person name="Alverson A.J."/>
        </authorList>
    </citation>
    <scope>NUCLEOTIDE SEQUENCE [LARGE SCALE GENOMIC DNA]</scope>
    <source>
        <strain evidence="2 3">AJA010-31</strain>
    </source>
</reference>
<organism evidence="2 3">
    <name type="scientific">Cyclotella atomus</name>
    <dbReference type="NCBI Taxonomy" id="382360"/>
    <lineage>
        <taxon>Eukaryota</taxon>
        <taxon>Sar</taxon>
        <taxon>Stramenopiles</taxon>
        <taxon>Ochrophyta</taxon>
        <taxon>Bacillariophyta</taxon>
        <taxon>Coscinodiscophyceae</taxon>
        <taxon>Thalassiosirophycidae</taxon>
        <taxon>Stephanodiscales</taxon>
        <taxon>Stephanodiscaceae</taxon>
        <taxon>Cyclotella</taxon>
    </lineage>
</organism>
<gene>
    <name evidence="2" type="ORF">ACHAWO_013549</name>
</gene>
<dbReference type="AlphaFoldDB" id="A0ABD3PRS2"/>
<sequence length="332" mass="36988">MVKLKSYTPEERAERRKRTSIIERPALTNATEDFDESWFHDLRHQGVDIEEFLKDVIEPCADGDVDDSSTSSDVQGVTKRLSRLSVHQKHQLMRKLSSFTDNTVVKDRFSSFFGQSYEYDPITGEPVLLSVEEIQKRKWEKEVEEDSRHFDPKGSSAEARERNKQWAIEMARKHVIAAGFEPEIHEEVNSDDCSQPEIETEMPAPPPAEPLPPVEELNLGPKPETSLGPRSIGITPPLFPHKLTDIIPKHDLSDLVGIPTGAVVDGSLGDGWTSCDATTMLVSCMNDECTSYLRCPRFTSLVRCSVCNAVSPATCLPLPDQGAARMNGNSHG</sequence>
<dbReference type="Proteomes" id="UP001530400">
    <property type="component" value="Unassembled WGS sequence"/>
</dbReference>
<keyword evidence="3" id="KW-1185">Reference proteome</keyword>
<dbReference type="EMBL" id="JALLPJ020000487">
    <property type="protein sequence ID" value="KAL3790730.1"/>
    <property type="molecule type" value="Genomic_DNA"/>
</dbReference>
<protein>
    <submittedName>
        <fullName evidence="2">Uncharacterized protein</fullName>
    </submittedName>
</protein>
<feature type="region of interest" description="Disordered" evidence="1">
    <location>
        <begin position="141"/>
        <end position="162"/>
    </location>
</feature>
<feature type="region of interest" description="Disordered" evidence="1">
    <location>
        <begin position="195"/>
        <end position="226"/>
    </location>
</feature>
<proteinExistence type="predicted"/>
<evidence type="ECO:0000313" key="3">
    <source>
        <dbReference type="Proteomes" id="UP001530400"/>
    </source>
</evidence>
<comment type="caution">
    <text evidence="2">The sequence shown here is derived from an EMBL/GenBank/DDBJ whole genome shotgun (WGS) entry which is preliminary data.</text>
</comment>
<feature type="compositionally biased region" description="Pro residues" evidence="1">
    <location>
        <begin position="203"/>
        <end position="213"/>
    </location>
</feature>